<reference evidence="1 2" key="1">
    <citation type="submission" date="2024-09" db="EMBL/GenBank/DDBJ databases">
        <title>Rethinking Asexuality: The Enigmatic Case of Functional Sexual Genes in Lepraria (Stereocaulaceae).</title>
        <authorList>
            <person name="Doellman M."/>
            <person name="Sun Y."/>
            <person name="Barcenas-Pena A."/>
            <person name="Lumbsch H.T."/>
            <person name="Grewe F."/>
        </authorList>
    </citation>
    <scope>NUCLEOTIDE SEQUENCE [LARGE SCALE GENOMIC DNA]</scope>
    <source>
        <strain evidence="1 2">Mercado 3170</strain>
    </source>
</reference>
<comment type="caution">
    <text evidence="1">The sequence shown here is derived from an EMBL/GenBank/DDBJ whole genome shotgun (WGS) entry which is preliminary data.</text>
</comment>
<dbReference type="InterPro" id="IPR011009">
    <property type="entry name" value="Kinase-like_dom_sf"/>
</dbReference>
<dbReference type="EMBL" id="JBEFKJ010000177">
    <property type="protein sequence ID" value="KAL2036357.1"/>
    <property type="molecule type" value="Genomic_DNA"/>
</dbReference>
<organism evidence="1 2">
    <name type="scientific">Stereocaulon virgatum</name>
    <dbReference type="NCBI Taxonomy" id="373712"/>
    <lineage>
        <taxon>Eukaryota</taxon>
        <taxon>Fungi</taxon>
        <taxon>Dikarya</taxon>
        <taxon>Ascomycota</taxon>
        <taxon>Pezizomycotina</taxon>
        <taxon>Lecanoromycetes</taxon>
        <taxon>OSLEUM clade</taxon>
        <taxon>Lecanoromycetidae</taxon>
        <taxon>Lecanorales</taxon>
        <taxon>Lecanorineae</taxon>
        <taxon>Stereocaulaceae</taxon>
        <taxon>Stereocaulon</taxon>
    </lineage>
</organism>
<proteinExistence type="predicted"/>
<name>A0ABR3ZSP7_9LECA</name>
<dbReference type="Proteomes" id="UP001590950">
    <property type="component" value="Unassembled WGS sequence"/>
</dbReference>
<keyword evidence="2" id="KW-1185">Reference proteome</keyword>
<gene>
    <name evidence="1" type="ORF">N7G274_010924</name>
</gene>
<sequence>MKGVVADEQTGSQRCPSAAANFNAKVLRKLQKAFTDNPDANLLSVFPTEYSLRLGTKKKQKAVSVTATVATMNTPAERYSSADYRTSELTSSIGATTVVFPLSESVQRLLGNHTHDISTLQPQYLSTNLHDIIESGQVIWQSKACCGHAVIKCTTSVVVKIVPNLDDYTEYTSMQYLAQHAPEIPAPKPLGSVISNGTSYIFMSFVPGRHCRQDMVEALRRTKGLHQGSTQQHTT</sequence>
<protein>
    <submittedName>
        <fullName evidence="1">Uncharacterized protein</fullName>
    </submittedName>
</protein>
<evidence type="ECO:0000313" key="2">
    <source>
        <dbReference type="Proteomes" id="UP001590950"/>
    </source>
</evidence>
<evidence type="ECO:0000313" key="1">
    <source>
        <dbReference type="EMBL" id="KAL2036357.1"/>
    </source>
</evidence>
<accession>A0ABR3ZSP7</accession>
<dbReference type="SUPFAM" id="SSF56112">
    <property type="entry name" value="Protein kinase-like (PK-like)"/>
    <property type="match status" value="1"/>
</dbReference>